<dbReference type="PANTHER" id="PTHR38459:SF1">
    <property type="entry name" value="PROPHAGE BACTOPRENOL-LINKED GLUCOSE TRANSLOCASE HOMOLOG"/>
    <property type="match status" value="1"/>
</dbReference>
<keyword evidence="5 6" id="KW-0472">Membrane</keyword>
<evidence type="ECO:0000313" key="9">
    <source>
        <dbReference type="Proteomes" id="UP000323439"/>
    </source>
</evidence>
<dbReference type="GO" id="GO:0005886">
    <property type="term" value="C:plasma membrane"/>
    <property type="evidence" value="ECO:0007669"/>
    <property type="project" value="TreeGrafter"/>
</dbReference>
<evidence type="ECO:0000256" key="3">
    <source>
        <dbReference type="ARBA" id="ARBA00022692"/>
    </source>
</evidence>
<comment type="similarity">
    <text evidence="2">Belongs to the GtrA family.</text>
</comment>
<evidence type="ECO:0000256" key="4">
    <source>
        <dbReference type="ARBA" id="ARBA00022989"/>
    </source>
</evidence>
<keyword evidence="4 6" id="KW-1133">Transmembrane helix</keyword>
<sequence length="158" mass="18543">MQSCSLQRCYIKVIKIKDLTRKLFVDKTDNIFLQFFRFIFVGGTAFIIDFSIYFALVQFFGVNYLISAAIAFFISVLANYYLSTSWVFNQSQIENRAIEFNLFLAISFVGLIFTEILLYIFTDMCSINYLWSKILASILVLFWNFSARRVMFYGKKIS</sequence>
<evidence type="ECO:0000256" key="5">
    <source>
        <dbReference type="ARBA" id="ARBA00023136"/>
    </source>
</evidence>
<evidence type="ECO:0000313" key="8">
    <source>
        <dbReference type="EMBL" id="SDA55913.1"/>
    </source>
</evidence>
<evidence type="ECO:0000256" key="1">
    <source>
        <dbReference type="ARBA" id="ARBA00004141"/>
    </source>
</evidence>
<gene>
    <name evidence="8" type="ORF">SAMN02910315_01328</name>
</gene>
<keyword evidence="3 6" id="KW-0812">Transmembrane</keyword>
<dbReference type="PANTHER" id="PTHR38459">
    <property type="entry name" value="PROPHAGE BACTOPRENOL-LINKED GLUCOSE TRANSLOCASE HOMOLOG"/>
    <property type="match status" value="1"/>
</dbReference>
<dbReference type="Pfam" id="PF04138">
    <property type="entry name" value="GtrA_DPMS_TM"/>
    <property type="match status" value="1"/>
</dbReference>
<feature type="transmembrane region" description="Helical" evidence="6">
    <location>
        <begin position="31"/>
        <end position="56"/>
    </location>
</feature>
<comment type="subcellular location">
    <subcellularLocation>
        <location evidence="1">Membrane</location>
        <topology evidence="1">Multi-pass membrane protein</topology>
    </subcellularLocation>
</comment>
<dbReference type="InterPro" id="IPR007267">
    <property type="entry name" value="GtrA_DPMS_TM"/>
</dbReference>
<dbReference type="GO" id="GO:0000271">
    <property type="term" value="P:polysaccharide biosynthetic process"/>
    <property type="evidence" value="ECO:0007669"/>
    <property type="project" value="InterPro"/>
</dbReference>
<dbReference type="EMBL" id="FMXB01000009">
    <property type="protein sequence ID" value="SDA55913.1"/>
    <property type="molecule type" value="Genomic_DNA"/>
</dbReference>
<organism evidence="8 9">
    <name type="scientific">Methanobrevibacter millerae</name>
    <dbReference type="NCBI Taxonomy" id="230361"/>
    <lineage>
        <taxon>Archaea</taxon>
        <taxon>Methanobacteriati</taxon>
        <taxon>Methanobacteriota</taxon>
        <taxon>Methanomada group</taxon>
        <taxon>Methanobacteria</taxon>
        <taxon>Methanobacteriales</taxon>
        <taxon>Methanobacteriaceae</taxon>
        <taxon>Methanobrevibacter</taxon>
    </lineage>
</organism>
<feature type="transmembrane region" description="Helical" evidence="6">
    <location>
        <begin position="102"/>
        <end position="121"/>
    </location>
</feature>
<keyword evidence="9" id="KW-1185">Reference proteome</keyword>
<evidence type="ECO:0000256" key="6">
    <source>
        <dbReference type="SAM" id="Phobius"/>
    </source>
</evidence>
<dbReference type="AlphaFoldDB" id="A0A1G5WCW5"/>
<name>A0A1G5WCW5_9EURY</name>
<evidence type="ECO:0000259" key="7">
    <source>
        <dbReference type="Pfam" id="PF04138"/>
    </source>
</evidence>
<protein>
    <submittedName>
        <fullName evidence="8">Flippase GtrA (Transmembrane translocase of bactoprenol-linked glucose)</fullName>
    </submittedName>
</protein>
<evidence type="ECO:0000256" key="2">
    <source>
        <dbReference type="ARBA" id="ARBA00009399"/>
    </source>
</evidence>
<feature type="transmembrane region" description="Helical" evidence="6">
    <location>
        <begin position="127"/>
        <end position="146"/>
    </location>
</feature>
<reference evidence="8 9" key="1">
    <citation type="submission" date="2016-10" db="EMBL/GenBank/DDBJ databases">
        <authorList>
            <person name="Varghese N."/>
            <person name="Submissions S."/>
        </authorList>
    </citation>
    <scope>NUCLEOTIDE SEQUENCE [LARGE SCALE GENOMIC DNA]</scope>
    <source>
        <strain evidence="8 9">DSM 16643</strain>
    </source>
</reference>
<dbReference type="STRING" id="230361.sm9_2300"/>
<feature type="domain" description="GtrA/DPMS transmembrane" evidence="7">
    <location>
        <begin position="37"/>
        <end position="151"/>
    </location>
</feature>
<feature type="transmembrane region" description="Helical" evidence="6">
    <location>
        <begin position="62"/>
        <end position="82"/>
    </location>
</feature>
<proteinExistence type="inferred from homology"/>
<dbReference type="InterPro" id="IPR051401">
    <property type="entry name" value="GtrA_CellWall_Glycosyl"/>
</dbReference>
<dbReference type="Proteomes" id="UP000323439">
    <property type="component" value="Unassembled WGS sequence"/>
</dbReference>
<accession>A0A1G5WCW5</accession>